<keyword evidence="1 3" id="KW-0238">DNA-binding</keyword>
<evidence type="ECO:0000256" key="1">
    <source>
        <dbReference type="PROSITE-ProRule" id="PRU00252"/>
    </source>
</evidence>
<evidence type="ECO:0000313" key="3">
    <source>
        <dbReference type="EMBL" id="MBU5628193.1"/>
    </source>
</evidence>
<protein>
    <submittedName>
        <fullName evidence="3">Single-stranded DNA-binding protein</fullName>
    </submittedName>
</protein>
<reference evidence="3 4" key="1">
    <citation type="submission" date="2021-06" db="EMBL/GenBank/DDBJ databases">
        <authorList>
            <person name="Sun Q."/>
            <person name="Li D."/>
        </authorList>
    </citation>
    <scope>NUCLEOTIDE SEQUENCE [LARGE SCALE GENOMIC DNA]</scope>
    <source>
        <strain evidence="3 4">MSJ-2</strain>
    </source>
</reference>
<dbReference type="PROSITE" id="PS50935">
    <property type="entry name" value="SSB"/>
    <property type="match status" value="1"/>
</dbReference>
<dbReference type="InterPro" id="IPR000424">
    <property type="entry name" value="Primosome_PriB/ssb"/>
</dbReference>
<dbReference type="EMBL" id="JAHLQN010000001">
    <property type="protein sequence ID" value="MBU5628193.1"/>
    <property type="molecule type" value="Genomic_DNA"/>
</dbReference>
<name>A0ABS6FD27_9FIRM</name>
<comment type="caution">
    <text evidence="3">The sequence shown here is derived from an EMBL/GenBank/DDBJ whole genome shotgun (WGS) entry which is preliminary data.</text>
</comment>
<gene>
    <name evidence="3" type="ORF">KQI82_14880</name>
</gene>
<dbReference type="Pfam" id="PF00436">
    <property type="entry name" value="SSB"/>
    <property type="match status" value="1"/>
</dbReference>
<dbReference type="GO" id="GO:0003677">
    <property type="term" value="F:DNA binding"/>
    <property type="evidence" value="ECO:0007669"/>
    <property type="project" value="UniProtKB-KW"/>
</dbReference>
<dbReference type="Proteomes" id="UP000787672">
    <property type="component" value="Unassembled WGS sequence"/>
</dbReference>
<dbReference type="RefSeq" id="WP_216633469.1">
    <property type="nucleotide sequence ID" value="NZ_JAHLQN010000001.1"/>
</dbReference>
<evidence type="ECO:0000313" key="4">
    <source>
        <dbReference type="Proteomes" id="UP000787672"/>
    </source>
</evidence>
<evidence type="ECO:0000256" key="2">
    <source>
        <dbReference type="SAM" id="MobiDB-lite"/>
    </source>
</evidence>
<sequence>MAEVHVFGRVTNDLQLKMSHRQVPYVSFGLVEWIGRRDAGNRQYFEVWAWGTAALSLADAEIHKDSRIWVQGFLELVDCTRNGGSEKDKRLKLSLTGWQTKPPRTAQRPARKQSPGAARPPLPPVEVVDGDRERLPE</sequence>
<feature type="region of interest" description="Disordered" evidence="2">
    <location>
        <begin position="80"/>
        <end position="137"/>
    </location>
</feature>
<proteinExistence type="predicted"/>
<organism evidence="3 4">
    <name type="scientific">Dysosmobacter acutus</name>
    <dbReference type="NCBI Taxonomy" id="2841504"/>
    <lineage>
        <taxon>Bacteria</taxon>
        <taxon>Bacillati</taxon>
        <taxon>Bacillota</taxon>
        <taxon>Clostridia</taxon>
        <taxon>Eubacteriales</taxon>
        <taxon>Oscillospiraceae</taxon>
        <taxon>Dysosmobacter</taxon>
    </lineage>
</organism>
<accession>A0ABS6FD27</accession>
<keyword evidence="4" id="KW-1185">Reference proteome</keyword>